<proteinExistence type="predicted"/>
<dbReference type="InterPro" id="IPR025997">
    <property type="entry name" value="SBP_2_dom"/>
</dbReference>
<dbReference type="Pfam" id="PF13407">
    <property type="entry name" value="Peripla_BP_4"/>
    <property type="match status" value="1"/>
</dbReference>
<evidence type="ECO:0000313" key="5">
    <source>
        <dbReference type="EMBL" id="QOV96803.1"/>
    </source>
</evidence>
<dbReference type="EMBL" id="CP063450">
    <property type="protein sequence ID" value="QOV96803.1"/>
    <property type="molecule type" value="Genomic_DNA"/>
</dbReference>
<evidence type="ECO:0000256" key="1">
    <source>
        <dbReference type="ARBA" id="ARBA00004196"/>
    </source>
</evidence>
<dbReference type="Gene3D" id="3.40.50.2300">
    <property type="match status" value="2"/>
</dbReference>
<keyword evidence="3" id="KW-0472">Membrane</keyword>
<dbReference type="SUPFAM" id="SSF53822">
    <property type="entry name" value="Periplasmic binding protein-like I"/>
    <property type="match status" value="1"/>
</dbReference>
<evidence type="ECO:0000313" key="6">
    <source>
        <dbReference type="Proteomes" id="UP000593818"/>
    </source>
</evidence>
<dbReference type="PANTHER" id="PTHR30036:SF1">
    <property type="entry name" value="D-XYLOSE-BINDING PERIPLASMIC PROTEIN"/>
    <property type="match status" value="1"/>
</dbReference>
<feature type="domain" description="Periplasmic binding protein" evidence="4">
    <location>
        <begin position="102"/>
        <end position="391"/>
    </location>
</feature>
<sequence length="443" mass="46892">MHVPRCNGDHLWLSIVILCEHIVHSTTPASVGNPEHIISTATPPRSGAGICRLQRRKTVQGRSLLIAFTAATALVLAGCGGPGAGGGGTQRNANADPSELRIGISLPSQDEERWISDSAAIEQGLAELGYQIDLQFANNDIPTQQQQVDQMITQGADLLILAPLDGTALAPQLQAAEAGDIPIVSYDRLIRNSDSVDLYVTFDNFKVGAQQATSLLQGLGILGPDGADTGKRGPFAVELFGGSLDDNNATFVFNGAMSVLKPYIDNGTLVIKSGQTQLAQIATENWSQQKAQERMDNLLTAHYSDGSRVDAVLTPNDSVARGAITALQNAGYGPTLAPGPKPMPITTGQDAEIASIKMVNDGVQYSTVFKDTRVLAAQAVAGADDLLKGQEPELNDTESYDNGAMIVPSFLVPVHAIYRDNIDTVLVDSGYYTAGEVEVGRLE</sequence>
<keyword evidence="2" id="KW-0732">Signal</keyword>
<gene>
    <name evidence="5" type="ORF">INP59_12350</name>
</gene>
<dbReference type="GO" id="GO:0030288">
    <property type="term" value="C:outer membrane-bounded periplasmic space"/>
    <property type="evidence" value="ECO:0007669"/>
    <property type="project" value="TreeGrafter"/>
</dbReference>
<keyword evidence="6" id="KW-1185">Reference proteome</keyword>
<name>A0A7M2XHB5_9NOCA</name>
<dbReference type="InterPro" id="IPR028082">
    <property type="entry name" value="Peripla_BP_I"/>
</dbReference>
<keyword evidence="3" id="KW-0812">Transmembrane</keyword>
<evidence type="ECO:0000256" key="2">
    <source>
        <dbReference type="ARBA" id="ARBA00022729"/>
    </source>
</evidence>
<accession>A0A7M2XHB5</accession>
<dbReference type="AlphaFoldDB" id="A0A7M2XHB5"/>
<keyword evidence="3" id="KW-1133">Transmembrane helix</keyword>
<protein>
    <submittedName>
        <fullName evidence="5">Sugar-binding protein</fullName>
    </submittedName>
</protein>
<dbReference type="InterPro" id="IPR050555">
    <property type="entry name" value="Bact_Solute-Bind_Prot2"/>
</dbReference>
<comment type="subcellular location">
    <subcellularLocation>
        <location evidence="1">Cell envelope</location>
    </subcellularLocation>
</comment>
<dbReference type="CDD" id="cd19994">
    <property type="entry name" value="PBP1_ChvE"/>
    <property type="match status" value="1"/>
</dbReference>
<feature type="transmembrane region" description="Helical" evidence="3">
    <location>
        <begin position="64"/>
        <end position="84"/>
    </location>
</feature>
<dbReference type="Proteomes" id="UP000593818">
    <property type="component" value="Chromosome"/>
</dbReference>
<dbReference type="PANTHER" id="PTHR30036">
    <property type="entry name" value="D-XYLOSE-BINDING PERIPLASMIC PROTEIN"/>
    <property type="match status" value="1"/>
</dbReference>
<organism evidence="5 6">
    <name type="scientific">Rhodococcus pyridinivorans</name>
    <dbReference type="NCBI Taxonomy" id="103816"/>
    <lineage>
        <taxon>Bacteria</taxon>
        <taxon>Bacillati</taxon>
        <taxon>Actinomycetota</taxon>
        <taxon>Actinomycetes</taxon>
        <taxon>Mycobacteriales</taxon>
        <taxon>Nocardiaceae</taxon>
        <taxon>Rhodococcus</taxon>
    </lineage>
</organism>
<dbReference type="GO" id="GO:0030246">
    <property type="term" value="F:carbohydrate binding"/>
    <property type="evidence" value="ECO:0007669"/>
    <property type="project" value="TreeGrafter"/>
</dbReference>
<reference evidence="5 6" key="1">
    <citation type="submission" date="2020-10" db="EMBL/GenBank/DDBJ databases">
        <title>Whole genome sequence of oil-degrading bacteria Rhodococcus pyridinivorans strain 5Ap.</title>
        <authorList>
            <person name="Akhremchuk A.E."/>
            <person name="Valentovich L.N."/>
            <person name="Charniauskaya M.I."/>
            <person name="Bukliarevich H.A."/>
            <person name="Titok M.A."/>
        </authorList>
    </citation>
    <scope>NUCLEOTIDE SEQUENCE [LARGE SCALE GENOMIC DNA]</scope>
    <source>
        <strain evidence="5 6">5Ap</strain>
    </source>
</reference>
<evidence type="ECO:0000256" key="3">
    <source>
        <dbReference type="SAM" id="Phobius"/>
    </source>
</evidence>
<evidence type="ECO:0000259" key="4">
    <source>
        <dbReference type="Pfam" id="PF13407"/>
    </source>
</evidence>